<dbReference type="Proteomes" id="UP001601059">
    <property type="component" value="Unassembled WGS sequence"/>
</dbReference>
<keyword evidence="1" id="KW-0004">4Fe-4S</keyword>
<keyword evidence="3" id="KW-0560">Oxidoreductase</keyword>
<keyword evidence="1" id="KW-0411">Iron-sulfur</keyword>
<dbReference type="Gene3D" id="1.20.1270.30">
    <property type="match status" value="1"/>
</dbReference>
<organism evidence="6 7">
    <name type="scientific">Cytobacillus spartinae</name>
    <dbReference type="NCBI Taxonomy" id="3299023"/>
    <lineage>
        <taxon>Bacteria</taxon>
        <taxon>Bacillati</taxon>
        <taxon>Bacillota</taxon>
        <taxon>Bacilli</taxon>
        <taxon>Bacillales</taxon>
        <taxon>Bacillaceae</taxon>
        <taxon>Cytobacillus</taxon>
    </lineage>
</organism>
<evidence type="ECO:0000256" key="4">
    <source>
        <dbReference type="SAM" id="MobiDB-lite"/>
    </source>
</evidence>
<dbReference type="RefSeq" id="WP_389359098.1">
    <property type="nucleotide sequence ID" value="NZ_JBIACK010000002.1"/>
</dbReference>
<accession>A0ABW6KA66</accession>
<evidence type="ECO:0000256" key="1">
    <source>
        <dbReference type="ARBA" id="ARBA00022485"/>
    </source>
</evidence>
<evidence type="ECO:0000313" key="7">
    <source>
        <dbReference type="Proteomes" id="UP001601059"/>
    </source>
</evidence>
<gene>
    <name evidence="6" type="ORF">ACFYKX_06035</name>
</gene>
<reference evidence="6 7" key="1">
    <citation type="submission" date="2024-08" db="EMBL/GenBank/DDBJ databases">
        <title>Two novel Cytobacillus novel species.</title>
        <authorList>
            <person name="Liu G."/>
        </authorList>
    </citation>
    <scope>NUCLEOTIDE SEQUENCE [LARGE SCALE GENOMIC DNA]</scope>
    <source>
        <strain evidence="6 7">FJAT-54145</strain>
    </source>
</reference>
<feature type="signal peptide" evidence="5">
    <location>
        <begin position="1"/>
        <end position="25"/>
    </location>
</feature>
<protein>
    <recommendedName>
        <fullName evidence="8">Transporter</fullName>
    </recommendedName>
</protein>
<dbReference type="EMBL" id="JBIACK010000002">
    <property type="protein sequence ID" value="MFE8700160.1"/>
    <property type="molecule type" value="Genomic_DNA"/>
</dbReference>
<feature type="compositionally biased region" description="Low complexity" evidence="4">
    <location>
        <begin position="266"/>
        <end position="279"/>
    </location>
</feature>
<keyword evidence="5" id="KW-0732">Signal</keyword>
<keyword evidence="1" id="KW-0479">Metal-binding</keyword>
<keyword evidence="2" id="KW-0533">Nickel</keyword>
<dbReference type="InterPro" id="IPR016101">
    <property type="entry name" value="CO_DH_a-bundle"/>
</dbReference>
<feature type="chain" id="PRO_5047031222" description="Transporter" evidence="5">
    <location>
        <begin position="26"/>
        <end position="279"/>
    </location>
</feature>
<evidence type="ECO:0000313" key="6">
    <source>
        <dbReference type="EMBL" id="MFE8700160.1"/>
    </source>
</evidence>
<proteinExistence type="predicted"/>
<evidence type="ECO:0000256" key="5">
    <source>
        <dbReference type="SAM" id="SignalP"/>
    </source>
</evidence>
<keyword evidence="1" id="KW-0408">Iron</keyword>
<evidence type="ECO:0000256" key="3">
    <source>
        <dbReference type="ARBA" id="ARBA00023002"/>
    </source>
</evidence>
<name>A0ABW6KA66_9BACI</name>
<comment type="caution">
    <text evidence="6">The sequence shown here is derived from an EMBL/GenBank/DDBJ whole genome shotgun (WGS) entry which is preliminary data.</text>
</comment>
<feature type="region of interest" description="Disordered" evidence="4">
    <location>
        <begin position="249"/>
        <end position="279"/>
    </location>
</feature>
<sequence length="279" mass="31063">MKKSLAIVMTGVISIGALTSIPVFAANVEEKSIVSEDAITESHKALNRGFHNSELIQEKALELGIEVEGKDTRTLVKEIKEVELKKTAEELGIETDEKDFKAIAKEVRERLVLEKAQELKILTEGKDTETLIKEIRETVLQNKANELGVETEGKSLRELAKEVQETEIKKQAEELGIKAEGKEIRELAEEVRNQKILNAAKELGIEASDKTTKELLQEILTDHKDKAEELGILPLKELFDKGFKGGKRGGGHKGFGWHEHQSELDQSTSESTKQTSESL</sequence>
<evidence type="ECO:0008006" key="8">
    <source>
        <dbReference type="Google" id="ProtNLM"/>
    </source>
</evidence>
<evidence type="ECO:0000256" key="2">
    <source>
        <dbReference type="ARBA" id="ARBA00022596"/>
    </source>
</evidence>
<keyword evidence="7" id="KW-1185">Reference proteome</keyword>